<evidence type="ECO:0000313" key="12">
    <source>
        <dbReference type="Proteomes" id="UP000178943"/>
    </source>
</evidence>
<evidence type="ECO:0000256" key="9">
    <source>
        <dbReference type="HAMAP-Rule" id="MF_00060"/>
    </source>
</evidence>
<feature type="binding site" evidence="9">
    <location>
        <position position="44"/>
    </location>
    <ligand>
        <name>a divalent metal cation</name>
        <dbReference type="ChEBI" id="CHEBI:60240"/>
    </ligand>
</feature>
<dbReference type="EC" id="3.1.3.5" evidence="9"/>
<keyword evidence="8 9" id="KW-0378">Hydrolase</keyword>
<dbReference type="Pfam" id="PF01975">
    <property type="entry name" value="SurE"/>
    <property type="match status" value="1"/>
</dbReference>
<dbReference type="HAMAP" id="MF_00060">
    <property type="entry name" value="SurE"/>
    <property type="match status" value="1"/>
</dbReference>
<evidence type="ECO:0000256" key="4">
    <source>
        <dbReference type="ARBA" id="ARBA00011062"/>
    </source>
</evidence>
<evidence type="ECO:0000256" key="5">
    <source>
        <dbReference type="ARBA" id="ARBA00022490"/>
    </source>
</evidence>
<feature type="binding site" evidence="9">
    <location>
        <position position="96"/>
    </location>
    <ligand>
        <name>a divalent metal cation</name>
        <dbReference type="ChEBI" id="CHEBI:60240"/>
    </ligand>
</feature>
<evidence type="ECO:0000256" key="8">
    <source>
        <dbReference type="ARBA" id="ARBA00022801"/>
    </source>
</evidence>
<evidence type="ECO:0000256" key="2">
    <source>
        <dbReference type="ARBA" id="ARBA00001946"/>
    </source>
</evidence>
<dbReference type="SUPFAM" id="SSF64167">
    <property type="entry name" value="SurE-like"/>
    <property type="match status" value="1"/>
</dbReference>
<dbReference type="GO" id="GO:0046872">
    <property type="term" value="F:metal ion binding"/>
    <property type="evidence" value="ECO:0007669"/>
    <property type="project" value="UniProtKB-UniRule"/>
</dbReference>
<keyword evidence="7 9" id="KW-0547">Nucleotide-binding</keyword>
<comment type="function">
    <text evidence="9">Nucleotidase that shows phosphatase activity on nucleoside 5'-monophosphates.</text>
</comment>
<comment type="caution">
    <text evidence="11">The sequence shown here is derived from an EMBL/GenBank/DDBJ whole genome shotgun (WGS) entry which is preliminary data.</text>
</comment>
<evidence type="ECO:0000256" key="6">
    <source>
        <dbReference type="ARBA" id="ARBA00022723"/>
    </source>
</evidence>
<evidence type="ECO:0000313" key="11">
    <source>
        <dbReference type="EMBL" id="OGF66651.1"/>
    </source>
</evidence>
<comment type="similarity">
    <text evidence="4 9">Belongs to the SurE nucleotidase family.</text>
</comment>
<evidence type="ECO:0000256" key="7">
    <source>
        <dbReference type="ARBA" id="ARBA00022741"/>
    </source>
</evidence>
<dbReference type="GO" id="GO:0004309">
    <property type="term" value="F:exopolyphosphatase activity"/>
    <property type="evidence" value="ECO:0007669"/>
    <property type="project" value="TreeGrafter"/>
</dbReference>
<dbReference type="PANTHER" id="PTHR30457:SF12">
    <property type="entry name" value="5'_3'-NUCLEOTIDASE SURE"/>
    <property type="match status" value="1"/>
</dbReference>
<dbReference type="NCBIfam" id="TIGR00087">
    <property type="entry name" value="surE"/>
    <property type="match status" value="1"/>
</dbReference>
<reference evidence="11 12" key="1">
    <citation type="journal article" date="2016" name="Nat. Commun.">
        <title>Thousands of microbial genomes shed light on interconnected biogeochemical processes in an aquifer system.</title>
        <authorList>
            <person name="Anantharaman K."/>
            <person name="Brown C.T."/>
            <person name="Hug L.A."/>
            <person name="Sharon I."/>
            <person name="Castelle C.J."/>
            <person name="Probst A.J."/>
            <person name="Thomas B.C."/>
            <person name="Singh A."/>
            <person name="Wilkins M.J."/>
            <person name="Karaoz U."/>
            <person name="Brodie E.L."/>
            <person name="Williams K.H."/>
            <person name="Hubbard S.S."/>
            <person name="Banfield J.F."/>
        </authorList>
    </citation>
    <scope>NUCLEOTIDE SEQUENCE [LARGE SCALE GENOMIC DNA]</scope>
</reference>
<dbReference type="NCBIfam" id="NF001490">
    <property type="entry name" value="PRK00346.1-4"/>
    <property type="match status" value="1"/>
</dbReference>
<dbReference type="PANTHER" id="PTHR30457">
    <property type="entry name" value="5'-NUCLEOTIDASE SURE"/>
    <property type="match status" value="1"/>
</dbReference>
<comment type="cofactor">
    <cofactor evidence="9">
        <name>a divalent metal cation</name>
        <dbReference type="ChEBI" id="CHEBI:60240"/>
    </cofactor>
    <text evidence="9">Binds 1 divalent metal cation per subunit.</text>
</comment>
<proteinExistence type="inferred from homology"/>
<dbReference type="GO" id="GO:0008254">
    <property type="term" value="F:3'-nucleotidase activity"/>
    <property type="evidence" value="ECO:0007669"/>
    <property type="project" value="TreeGrafter"/>
</dbReference>
<accession>A0A1F5VUA7</accession>
<organism evidence="11 12">
    <name type="scientific">Candidatus Fischerbacteria bacterium RBG_13_37_8</name>
    <dbReference type="NCBI Taxonomy" id="1817863"/>
    <lineage>
        <taxon>Bacteria</taxon>
        <taxon>Candidatus Fischeribacteriota</taxon>
    </lineage>
</organism>
<dbReference type="GO" id="GO:0005737">
    <property type="term" value="C:cytoplasm"/>
    <property type="evidence" value="ECO:0007669"/>
    <property type="project" value="UniProtKB-SubCell"/>
</dbReference>
<feature type="binding site" evidence="9">
    <location>
        <position position="13"/>
    </location>
    <ligand>
        <name>a divalent metal cation</name>
        <dbReference type="ChEBI" id="CHEBI:60240"/>
    </ligand>
</feature>
<protein>
    <recommendedName>
        <fullName evidence="9">5'-nucleotidase SurE</fullName>
        <ecNumber evidence="9">3.1.3.5</ecNumber>
    </recommendedName>
    <alternativeName>
        <fullName evidence="9">Nucleoside 5'-monophosphate phosphohydrolase</fullName>
    </alternativeName>
</protein>
<name>A0A1F5VUA7_9BACT</name>
<dbReference type="EMBL" id="MFGW01000086">
    <property type="protein sequence ID" value="OGF66651.1"/>
    <property type="molecule type" value="Genomic_DNA"/>
</dbReference>
<comment type="cofactor">
    <cofactor evidence="2">
        <name>Mg(2+)</name>
        <dbReference type="ChEBI" id="CHEBI:18420"/>
    </cofactor>
</comment>
<dbReference type="GO" id="GO:0000166">
    <property type="term" value="F:nucleotide binding"/>
    <property type="evidence" value="ECO:0007669"/>
    <property type="project" value="UniProtKB-KW"/>
</dbReference>
<comment type="subcellular location">
    <subcellularLocation>
        <location evidence="3 9">Cytoplasm</location>
    </subcellularLocation>
</comment>
<feature type="binding site" evidence="9">
    <location>
        <position position="14"/>
    </location>
    <ligand>
        <name>a divalent metal cation</name>
        <dbReference type="ChEBI" id="CHEBI:60240"/>
    </ligand>
</feature>
<comment type="catalytic activity">
    <reaction evidence="1 9">
        <text>a ribonucleoside 5'-phosphate + H2O = a ribonucleoside + phosphate</text>
        <dbReference type="Rhea" id="RHEA:12484"/>
        <dbReference type="ChEBI" id="CHEBI:15377"/>
        <dbReference type="ChEBI" id="CHEBI:18254"/>
        <dbReference type="ChEBI" id="CHEBI:43474"/>
        <dbReference type="ChEBI" id="CHEBI:58043"/>
        <dbReference type="EC" id="3.1.3.5"/>
    </reaction>
</comment>
<evidence type="ECO:0000256" key="3">
    <source>
        <dbReference type="ARBA" id="ARBA00004496"/>
    </source>
</evidence>
<dbReference type="InterPro" id="IPR030048">
    <property type="entry name" value="SurE"/>
</dbReference>
<sequence>MENKERLILITNDDGMHAVGLKKLISIAETFGKVFVIAPDREMSGAGHSLTLRSVIRMCQMQENYYIVEGSPCDCINMAMWYLLDRKPDLVLSGMNNGWNIGEDTLYSGTVAGAMEGAIHHVPSIAFSCKNAVPEALEAAGEIIDKIIKQVVKNGMPKHSFLNVNMPAPPFKEFRITALSAKKHKNIVVEKSDPRGETYYWLARAEPAYHPNENSDISALQAGYVSITPLTIDITDYKAIEKLTEWHF</sequence>
<dbReference type="FunFam" id="3.40.1210.10:FF:000001">
    <property type="entry name" value="5'/3'-nucleotidase SurE"/>
    <property type="match status" value="1"/>
</dbReference>
<dbReference type="InterPro" id="IPR002828">
    <property type="entry name" value="SurE-like_Pase/nucleotidase"/>
</dbReference>
<gene>
    <name evidence="9" type="primary">surE</name>
    <name evidence="11" type="ORF">A2Y62_20080</name>
</gene>
<feature type="domain" description="Survival protein SurE-like phosphatase/nucleotidase" evidence="10">
    <location>
        <begin position="8"/>
        <end position="184"/>
    </location>
</feature>
<dbReference type="Gene3D" id="3.40.1210.10">
    <property type="entry name" value="Survival protein SurE-like phosphatase/nucleotidase"/>
    <property type="match status" value="1"/>
</dbReference>
<keyword evidence="5 9" id="KW-0963">Cytoplasm</keyword>
<dbReference type="InterPro" id="IPR036523">
    <property type="entry name" value="SurE-like_sf"/>
</dbReference>
<dbReference type="Proteomes" id="UP000178943">
    <property type="component" value="Unassembled WGS sequence"/>
</dbReference>
<dbReference type="AlphaFoldDB" id="A0A1F5VUA7"/>
<dbReference type="GO" id="GO:0008253">
    <property type="term" value="F:5'-nucleotidase activity"/>
    <property type="evidence" value="ECO:0007669"/>
    <property type="project" value="UniProtKB-UniRule"/>
</dbReference>
<evidence type="ECO:0000256" key="1">
    <source>
        <dbReference type="ARBA" id="ARBA00000815"/>
    </source>
</evidence>
<keyword evidence="6 9" id="KW-0479">Metal-binding</keyword>
<evidence type="ECO:0000259" key="10">
    <source>
        <dbReference type="Pfam" id="PF01975"/>
    </source>
</evidence>
<dbReference type="STRING" id="1817863.A2Y62_20080"/>